<evidence type="ECO:0000313" key="4">
    <source>
        <dbReference type="EMBL" id="NIY71588.1"/>
    </source>
</evidence>
<organism evidence="4 5">
    <name type="scientific">Marivivens donghaensis</name>
    <dbReference type="NCBI Taxonomy" id="1699413"/>
    <lineage>
        <taxon>Bacteria</taxon>
        <taxon>Pseudomonadati</taxon>
        <taxon>Pseudomonadota</taxon>
        <taxon>Alphaproteobacteria</taxon>
        <taxon>Rhodobacterales</taxon>
        <taxon>Paracoccaceae</taxon>
        <taxon>Marivivens group</taxon>
        <taxon>Marivivens</taxon>
    </lineage>
</organism>
<dbReference type="InterPro" id="IPR003362">
    <property type="entry name" value="Bact_transf"/>
</dbReference>
<accession>A0ABX0VU65</accession>
<protein>
    <submittedName>
        <fullName evidence="4">Sugar transferase</fullName>
    </submittedName>
</protein>
<gene>
    <name evidence="4" type="ORF">HCZ30_03970</name>
</gene>
<dbReference type="PANTHER" id="PTHR30576">
    <property type="entry name" value="COLANIC BIOSYNTHESIS UDP-GLUCOSE LIPID CARRIER TRANSFERASE"/>
    <property type="match status" value="1"/>
</dbReference>
<evidence type="ECO:0000256" key="1">
    <source>
        <dbReference type="ARBA" id="ARBA00006464"/>
    </source>
</evidence>
<feature type="domain" description="Bacterial sugar transferase" evidence="3">
    <location>
        <begin position="1"/>
        <end position="170"/>
    </location>
</feature>
<evidence type="ECO:0000313" key="5">
    <source>
        <dbReference type="Proteomes" id="UP000709466"/>
    </source>
</evidence>
<keyword evidence="5" id="KW-1185">Reference proteome</keyword>
<dbReference type="Proteomes" id="UP000709466">
    <property type="component" value="Unassembled WGS sequence"/>
</dbReference>
<reference evidence="4 5" key="1">
    <citation type="submission" date="2020-03" db="EMBL/GenBank/DDBJ databases">
        <title>Bacterial isolates of synthetic phycosphere.</title>
        <authorList>
            <person name="Fu H."/>
            <person name="Moran M.A."/>
        </authorList>
    </citation>
    <scope>NUCLEOTIDE SEQUENCE [LARGE SCALE GENOMIC DNA]</scope>
    <source>
        <strain evidence="4 5">HF1</strain>
    </source>
</reference>
<name>A0ABX0VU65_9RHOB</name>
<proteinExistence type="inferred from homology"/>
<dbReference type="GO" id="GO:0016740">
    <property type="term" value="F:transferase activity"/>
    <property type="evidence" value="ECO:0007669"/>
    <property type="project" value="UniProtKB-KW"/>
</dbReference>
<dbReference type="Pfam" id="PF02397">
    <property type="entry name" value="Bac_transf"/>
    <property type="match status" value="1"/>
</dbReference>
<comment type="caution">
    <text evidence="4">The sequence shown here is derived from an EMBL/GenBank/DDBJ whole genome shotgun (WGS) entry which is preliminary data.</text>
</comment>
<evidence type="ECO:0000259" key="3">
    <source>
        <dbReference type="Pfam" id="PF02397"/>
    </source>
</evidence>
<dbReference type="EMBL" id="JAATOP010000002">
    <property type="protein sequence ID" value="NIY71588.1"/>
    <property type="molecule type" value="Genomic_DNA"/>
</dbReference>
<comment type="similarity">
    <text evidence="1">Belongs to the bacterial sugar transferase family.</text>
</comment>
<keyword evidence="2" id="KW-0270">Exopolysaccharide synthesis</keyword>
<dbReference type="PANTHER" id="PTHR30576:SF10">
    <property type="entry name" value="SLL5057 PROTEIN"/>
    <property type="match status" value="1"/>
</dbReference>
<sequence>MFERVFAAVLFVLTLPILAIAALLIRLDSAGSPIFRQTRVGQSETTFTLYKLRTMKLGTINAGSHQVSDAQVTALGKQLRRFKLDELPQLWNVVRGDMRLVGPRPCLPTQSDVIEARRRSGVLHIKPGITGLAQVRNIDMSTPDKLAEADAEYARNRTAKGDLQLLAATFGGKGRGDAVKG</sequence>
<evidence type="ECO:0000256" key="2">
    <source>
        <dbReference type="ARBA" id="ARBA00023169"/>
    </source>
</evidence>
<keyword evidence="4" id="KW-0808">Transferase</keyword>